<feature type="compositionally biased region" description="Low complexity" evidence="1">
    <location>
        <begin position="1176"/>
        <end position="1234"/>
    </location>
</feature>
<feature type="region of interest" description="Disordered" evidence="1">
    <location>
        <begin position="1148"/>
        <end position="1360"/>
    </location>
</feature>
<feature type="compositionally biased region" description="Low complexity" evidence="1">
    <location>
        <begin position="1319"/>
        <end position="1329"/>
    </location>
</feature>
<feature type="compositionally biased region" description="Polar residues" evidence="1">
    <location>
        <begin position="557"/>
        <end position="568"/>
    </location>
</feature>
<dbReference type="EMBL" id="FN648608">
    <property type="protein sequence ID" value="CBN74759.1"/>
    <property type="molecule type" value="Genomic_DNA"/>
</dbReference>
<accession>D8LMV8</accession>
<name>D8LMV8_ECTSI</name>
<dbReference type="InParanoid" id="D8LMV8"/>
<evidence type="ECO:0000313" key="3">
    <source>
        <dbReference type="Proteomes" id="UP000002630"/>
    </source>
</evidence>
<feature type="compositionally biased region" description="Basic and acidic residues" evidence="1">
    <location>
        <begin position="342"/>
        <end position="353"/>
    </location>
</feature>
<organism evidence="2 3">
    <name type="scientific">Ectocarpus siliculosus</name>
    <name type="common">Brown alga</name>
    <name type="synonym">Conferva siliculosa</name>
    <dbReference type="NCBI Taxonomy" id="2880"/>
    <lineage>
        <taxon>Eukaryota</taxon>
        <taxon>Sar</taxon>
        <taxon>Stramenopiles</taxon>
        <taxon>Ochrophyta</taxon>
        <taxon>PX clade</taxon>
        <taxon>Phaeophyceae</taxon>
        <taxon>Ectocarpales</taxon>
        <taxon>Ectocarpaceae</taxon>
        <taxon>Ectocarpus</taxon>
    </lineage>
</organism>
<reference evidence="2 3" key="1">
    <citation type="journal article" date="2010" name="Nature">
        <title>The Ectocarpus genome and the independent evolution of multicellularity in brown algae.</title>
        <authorList>
            <person name="Cock J.M."/>
            <person name="Sterck L."/>
            <person name="Rouze P."/>
            <person name="Scornet D."/>
            <person name="Allen A.E."/>
            <person name="Amoutzias G."/>
            <person name="Anthouard V."/>
            <person name="Artiguenave F."/>
            <person name="Aury J.M."/>
            <person name="Badger J.H."/>
            <person name="Beszteri B."/>
            <person name="Billiau K."/>
            <person name="Bonnet E."/>
            <person name="Bothwell J.H."/>
            <person name="Bowler C."/>
            <person name="Boyen C."/>
            <person name="Brownlee C."/>
            <person name="Carrano C.J."/>
            <person name="Charrier B."/>
            <person name="Cho G.Y."/>
            <person name="Coelho S.M."/>
            <person name="Collen J."/>
            <person name="Corre E."/>
            <person name="Da Silva C."/>
            <person name="Delage L."/>
            <person name="Delaroque N."/>
            <person name="Dittami S.M."/>
            <person name="Doulbeau S."/>
            <person name="Elias M."/>
            <person name="Farnham G."/>
            <person name="Gachon C.M."/>
            <person name="Gschloessl B."/>
            <person name="Heesch S."/>
            <person name="Jabbari K."/>
            <person name="Jubin C."/>
            <person name="Kawai H."/>
            <person name="Kimura K."/>
            <person name="Kloareg B."/>
            <person name="Kupper F.C."/>
            <person name="Lang D."/>
            <person name="Le Bail A."/>
            <person name="Leblanc C."/>
            <person name="Lerouge P."/>
            <person name="Lohr M."/>
            <person name="Lopez P.J."/>
            <person name="Martens C."/>
            <person name="Maumus F."/>
            <person name="Michel G."/>
            <person name="Miranda-Saavedra D."/>
            <person name="Morales J."/>
            <person name="Moreau H."/>
            <person name="Motomura T."/>
            <person name="Nagasato C."/>
            <person name="Napoli C.A."/>
            <person name="Nelson D.R."/>
            <person name="Nyvall-Collen P."/>
            <person name="Peters A.F."/>
            <person name="Pommier C."/>
            <person name="Potin P."/>
            <person name="Poulain J."/>
            <person name="Quesneville H."/>
            <person name="Read B."/>
            <person name="Rensing S.A."/>
            <person name="Ritter A."/>
            <person name="Rousvoal S."/>
            <person name="Samanta M."/>
            <person name="Samson G."/>
            <person name="Schroeder D.C."/>
            <person name="Segurens B."/>
            <person name="Strittmatter M."/>
            <person name="Tonon T."/>
            <person name="Tregear J.W."/>
            <person name="Valentin K."/>
            <person name="von Dassow P."/>
            <person name="Yamagishi T."/>
            <person name="Van de Peer Y."/>
            <person name="Wincker P."/>
        </authorList>
    </citation>
    <scope>NUCLEOTIDE SEQUENCE [LARGE SCALE GENOMIC DNA]</scope>
    <source>
        <strain evidence="3">Ec32 / CCAP1310/4</strain>
    </source>
</reference>
<dbReference type="EMBL" id="FN649740">
    <property type="protein sequence ID" value="CBN74759.1"/>
    <property type="molecule type" value="Genomic_DNA"/>
</dbReference>
<dbReference type="Proteomes" id="UP000002630">
    <property type="component" value="Linkage Group LG15"/>
</dbReference>
<evidence type="ECO:0000313" key="2">
    <source>
        <dbReference type="EMBL" id="CBN74759.1"/>
    </source>
</evidence>
<evidence type="ECO:0000256" key="1">
    <source>
        <dbReference type="SAM" id="MobiDB-lite"/>
    </source>
</evidence>
<protein>
    <submittedName>
        <fullName evidence="2">Uncharacterized protein</fullName>
    </submittedName>
</protein>
<keyword evidence="3" id="KW-1185">Reference proteome</keyword>
<feature type="region of interest" description="Disordered" evidence="1">
    <location>
        <begin position="550"/>
        <end position="581"/>
    </location>
</feature>
<proteinExistence type="predicted"/>
<feature type="region of interest" description="Disordered" evidence="1">
    <location>
        <begin position="838"/>
        <end position="870"/>
    </location>
</feature>
<feature type="compositionally biased region" description="Polar residues" evidence="1">
    <location>
        <begin position="1235"/>
        <end position="1248"/>
    </location>
</feature>
<feature type="region of interest" description="Disordered" evidence="1">
    <location>
        <begin position="342"/>
        <end position="368"/>
    </location>
</feature>
<feature type="compositionally biased region" description="Low complexity" evidence="1">
    <location>
        <begin position="1279"/>
        <end position="1295"/>
    </location>
</feature>
<sequence length="1603" mass="168743">MARVDLKIVAGVSPPPTTATTASNLKLGATTSNSPTPGFLRLTCGAPFEVAYRFNYSTAVPTGDWLGVIAWGDEPTAGTCIVRRPFLESSSGTVFFEEGPPLPGKYAVHAFLTESNNAVAGSTAMFECISGFGAEEARCSRNGREFTLYLSTRWDMMLERAAFRDAAAPALKQMLDARGVTFGFIDARSDLDVEDLTTPRGVDAVLDGIRRCCPYFVCCLGELNDVELGAESVNASILQGNPWLKRVLLSDSPALTNSSDREKKLVRAGRMRAAAAMLTVTDLEVLSGFLLPVLQETIQAESGSCTTAGVTRARLAAVPGGAARHSCIVNALADFRRLVSQQDREGGDGHDEEVAGDGNGKPVAADAGHGCSEARIHDGTRLLLHSCRVPSQRAPPYPKNDLSRAIDRLYPMHTAPDRLDYVSLFPHASARNLLNAAVVKLPVVRYRGFRPEPSAVTGGVLASPGLAVSPAASTAVTAATAAAAAAAAASAAWRLQQRLEFIPFEERVKRMSGEAQGGGDISSAAAAHAAAADGGTAAAVRVDLSLGSDGRRGTARSLGTTPAETGSEGTRDGAAGSGAAPASTPAVAAKRLAVVLADYLGDKTTIGMVVVDQPGTGLTTALLGFLEWYCRGQVAGGRKGVTVVESLDRIPQYGRCNLSRAVISRPRLVSRNLNDGGLADETVERRTLVVRVDCRDPCHGRLDKAHLVNYLSCEIIRTFGMPYKMPDKPGLSSRYRIYNCRLDMFIFNLYGTYQWRRGDATNVGTLELRCRALWVERAAVRERTHWKELKPLALGNGGHHEGKKVHGIVSEQTSDNPREHNHDDDEAAVDPQDQLAADTAAPSGTKSGGGTMAVAAATSGGKGGKEGGRTEIGPEVLRRWFDVLRGHGDLVLVIENPDALVTPEERAAASPEQVPNPLAWLPPELPPHVKVITTCSTGSSCQQLLCGAEGWGWHMLRRKAGLDADTKGQVIDAVLRKHGVGCMLDWVESDLVLKEKTANIQFLVGVTEALCYSGKLARSGLPPGLHTAASAGSRPASPSSVSSAAACRSNSGSCTSAGKGENCDGGGGGGGGLSDADVASLRGAAASMMHEESAIGVARLRIRQLVSIKGHRGSLLRAALCLVRLSHAGLSVLELSAALRHILERYKSQRHQHHKPPPYTNVTASAAGSGTGGRNTGSSNKGPGNSSNVHDNTSNNGNNSNSSNSNPSSSQTTTTASAREPPAREAAVATPTTRQSPASTSPQATGSPETPPNPGASADTTKDRNNDSGLPDAPRKSVTTTDTTATTATKKNTTTSEEVGDASMAHASSTEVGGGGKPGAATAPTAAAKQPPERGGKGAAALGEHGLTSSSPRAERTQRPAFGQQDWRALEPDLMQFCHKVLGRFVLRDFVTVTAVDLECLETRDKFVVLADSFAKDLPGVRRAEEQLAALAAIVVLSTHGGVEAPRRASRPHREKLFTALADVELLYAMNGSKSTFEEYYNVVSHKAMGFHGRNHREHYQHQARAAATHDLLYTVHGLKHPVAARQPGGGGGSGGGKPVGGGLSELCKVLAARRRQKQPPPPPLTRAGALRLLEAAKLVLERLGDAEETMNLAESAWALMFG</sequence>
<gene>
    <name evidence="2" type="ORF">Esi_0041_0099</name>
</gene>